<evidence type="ECO:0000256" key="4">
    <source>
        <dbReference type="ARBA" id="ARBA00022989"/>
    </source>
</evidence>
<evidence type="ECO:0000259" key="9">
    <source>
        <dbReference type="PROSITE" id="PS51778"/>
    </source>
</evidence>
<feature type="compositionally biased region" description="Low complexity" evidence="7">
    <location>
        <begin position="123"/>
        <end position="134"/>
    </location>
</feature>
<evidence type="ECO:0000313" key="11">
    <source>
        <dbReference type="Proteomes" id="UP000738325"/>
    </source>
</evidence>
<feature type="compositionally biased region" description="Low complexity" evidence="7">
    <location>
        <begin position="11"/>
        <end position="26"/>
    </location>
</feature>
<dbReference type="InterPro" id="IPR051482">
    <property type="entry name" value="Cholesterol_transport"/>
</dbReference>
<keyword evidence="11" id="KW-1185">Reference proteome</keyword>
<reference evidence="10" key="1">
    <citation type="journal article" date="2020" name="Fungal Divers.">
        <title>Resolving the Mortierellaceae phylogeny through synthesis of multi-gene phylogenetics and phylogenomics.</title>
        <authorList>
            <person name="Vandepol N."/>
            <person name="Liber J."/>
            <person name="Desiro A."/>
            <person name="Na H."/>
            <person name="Kennedy M."/>
            <person name="Barry K."/>
            <person name="Grigoriev I.V."/>
            <person name="Miller A.N."/>
            <person name="O'Donnell K."/>
            <person name="Stajich J.E."/>
            <person name="Bonito G."/>
        </authorList>
    </citation>
    <scope>NUCLEOTIDE SEQUENCE</scope>
    <source>
        <strain evidence="10">REB-010B</strain>
    </source>
</reference>
<dbReference type="Pfam" id="PF02893">
    <property type="entry name" value="GRAM"/>
    <property type="match status" value="1"/>
</dbReference>
<feature type="compositionally biased region" description="Low complexity" evidence="7">
    <location>
        <begin position="145"/>
        <end position="160"/>
    </location>
</feature>
<feature type="compositionally biased region" description="Basic and acidic residues" evidence="7">
    <location>
        <begin position="580"/>
        <end position="595"/>
    </location>
</feature>
<feature type="compositionally biased region" description="Polar residues" evidence="7">
    <location>
        <begin position="93"/>
        <end position="103"/>
    </location>
</feature>
<keyword evidence="3 8" id="KW-0812">Transmembrane</keyword>
<evidence type="ECO:0000256" key="1">
    <source>
        <dbReference type="ARBA" id="ARBA00004167"/>
    </source>
</evidence>
<organism evidence="10 11">
    <name type="scientific">Dissophora globulifera</name>
    <dbReference type="NCBI Taxonomy" id="979702"/>
    <lineage>
        <taxon>Eukaryota</taxon>
        <taxon>Fungi</taxon>
        <taxon>Fungi incertae sedis</taxon>
        <taxon>Mucoromycota</taxon>
        <taxon>Mortierellomycotina</taxon>
        <taxon>Mortierellomycetes</taxon>
        <taxon>Mortierellales</taxon>
        <taxon>Mortierellaceae</taxon>
        <taxon>Dissophora</taxon>
    </lineage>
</organism>
<feature type="region of interest" description="Disordered" evidence="7">
    <location>
        <begin position="999"/>
        <end position="1032"/>
    </location>
</feature>
<dbReference type="Gene3D" id="2.30.29.30">
    <property type="entry name" value="Pleckstrin-homology domain (PH domain)/Phosphotyrosine-binding domain (PTB)"/>
    <property type="match status" value="1"/>
</dbReference>
<dbReference type="GO" id="GO:0005886">
    <property type="term" value="C:plasma membrane"/>
    <property type="evidence" value="ECO:0007669"/>
    <property type="project" value="TreeGrafter"/>
</dbReference>
<accession>A0A9P6R9V8</accession>
<dbReference type="Proteomes" id="UP000738325">
    <property type="component" value="Unassembled WGS sequence"/>
</dbReference>
<feature type="region of interest" description="Disordered" evidence="7">
    <location>
        <begin position="881"/>
        <end position="917"/>
    </location>
</feature>
<comment type="similarity">
    <text evidence="2">Belongs to the YSP2 family.</text>
</comment>
<feature type="region of interest" description="Disordered" evidence="7">
    <location>
        <begin position="91"/>
        <end position="220"/>
    </location>
</feature>
<keyword evidence="4 8" id="KW-1133">Transmembrane helix</keyword>
<dbReference type="GO" id="GO:0005789">
    <property type="term" value="C:endoplasmic reticulum membrane"/>
    <property type="evidence" value="ECO:0007669"/>
    <property type="project" value="TreeGrafter"/>
</dbReference>
<evidence type="ECO:0000313" key="10">
    <source>
        <dbReference type="EMBL" id="KAG0312844.1"/>
    </source>
</evidence>
<dbReference type="PANTHER" id="PTHR23319">
    <property type="entry name" value="GRAM DOMAIN CONTAINING 1B, ISOFORM E"/>
    <property type="match status" value="1"/>
</dbReference>
<dbReference type="GO" id="GO:0032366">
    <property type="term" value="P:intracellular sterol transport"/>
    <property type="evidence" value="ECO:0007669"/>
    <property type="project" value="TreeGrafter"/>
</dbReference>
<evidence type="ECO:0000256" key="8">
    <source>
        <dbReference type="SAM" id="Phobius"/>
    </source>
</evidence>
<feature type="compositionally biased region" description="Polar residues" evidence="7">
    <location>
        <begin position="617"/>
        <end position="638"/>
    </location>
</feature>
<proteinExistence type="inferred from homology"/>
<dbReference type="GO" id="GO:0005739">
    <property type="term" value="C:mitochondrion"/>
    <property type="evidence" value="ECO:0007669"/>
    <property type="project" value="TreeGrafter"/>
</dbReference>
<dbReference type="EMBL" id="JAAAIP010000769">
    <property type="protein sequence ID" value="KAG0312844.1"/>
    <property type="molecule type" value="Genomic_DNA"/>
</dbReference>
<feature type="compositionally biased region" description="Polar residues" evidence="7">
    <location>
        <begin position="279"/>
        <end position="289"/>
    </location>
</feature>
<dbReference type="GO" id="GO:0120015">
    <property type="term" value="F:sterol transfer activity"/>
    <property type="evidence" value="ECO:0007669"/>
    <property type="project" value="TreeGrafter"/>
</dbReference>
<feature type="region of interest" description="Disordered" evidence="7">
    <location>
        <begin position="1"/>
        <end position="63"/>
    </location>
</feature>
<feature type="region of interest" description="Disordered" evidence="7">
    <location>
        <begin position="277"/>
        <end position="299"/>
    </location>
</feature>
<feature type="compositionally biased region" description="Basic and acidic residues" evidence="7">
    <location>
        <begin position="901"/>
        <end position="912"/>
    </location>
</feature>
<keyword evidence="6" id="KW-0175">Coiled coil</keyword>
<dbReference type="AlphaFoldDB" id="A0A9P6R9V8"/>
<evidence type="ECO:0000256" key="6">
    <source>
        <dbReference type="SAM" id="Coils"/>
    </source>
</evidence>
<feature type="domain" description="VASt" evidence="9">
    <location>
        <begin position="687"/>
        <end position="856"/>
    </location>
</feature>
<sequence>MAPPSSETLHPLDQGQGQQQPQQHLQDALRPTATTLDPSLQPIPAKPTLQSNDSTAGASQAASSLLSSGFLATVRSAASRTTDLLGIGALSADNDQSAGNAGTNAGHGVGIQASQGHGDGQPSGTASTTLTAGTGMEGKSAWDSAAAATTTANAATSPQGPLLPPSSLPSSTSTSPTTTSSTATAVPSRLSPSSSPAHPAHTAATTTTSTTSNTAATTQPTATLPAVVITTGAPLQKTTTKAAASDMDPSQTDMMTMEAFQMNGAAPFNYETRVRRGSDASSLTGTASTDGLPDSFGTNGQAYDYNDIGPLDKSARQSIDSEEPSINFVYANEKRFSDFHALFRSVLEDEKLIEDYGCALQKEILVQGRLYISEDHICFNANIFGWVTNLVIAFSEITAIEKRFTAYVIPNAISIVTTTNTKGHFFASFLSRDVAYDLLVAAWRKSFPCAANASAVSSSNFFRQNQSNMTLNEDDTDADSFTSARLASASDSRMNRHRRSSSTSNWTADEADWDEEDLDGRASIGSRRPGSKRAAVKRMLKDVIAPIIPIDDDGKNTTEGRSGRVRSVSELPPPPSPFDYGRRESLGNKSFDDTRIVASPTAIAPEPRSRTLDTPAKSRSNSAANGKTTNGKATNGKATNGKAANGKVANDKATVDDVKVTATTPPPVTGGNRAPTICKCSQDGRHYANIYMNETYPGSVESMWKLLFDSDFNREFLTSDSVKGADIQEEEWQKQPDGTLIKGTKYTKWLGMAIGPKTTKALLTDVCEHKDYNEYITNVTTTATPDVPSGGSFSTKCRTCITWEGPNQVRVVVTGAIEFTKSSWIKSQIEKGAAEGMSSHYRELNTGIRKHITSHPEEFAGGDPLEKAGAAIAAAEPLLEGAGAHSSSRHRSSGRHKKSRDARTSSKDKSADETAETVAVDVGAGKSNNTKSSSGSINIGSIVSKLASSFSWNDSEGASHVVLVSVLFLVMIANIYIWFQISSVTSQIERIQGDVFPHVPGGGKDMRKTSRDNNNNNSPFIDVDMDGGFGDEGYSREQEEAMWAWLTEREERHQQFHRANAKDWVRTSKVEKGRGGGADAETRGSIDDNDNKFKDIAATEAKLQARINELQQQLETLERALDTGAQRM</sequence>
<evidence type="ECO:0000256" key="5">
    <source>
        <dbReference type="ARBA" id="ARBA00023136"/>
    </source>
</evidence>
<dbReference type="InterPro" id="IPR011993">
    <property type="entry name" value="PH-like_dom_sf"/>
</dbReference>
<dbReference type="CDD" id="cd13220">
    <property type="entry name" value="PH-GRAM_GRAMDC"/>
    <property type="match status" value="1"/>
</dbReference>
<dbReference type="GO" id="GO:0140268">
    <property type="term" value="C:endoplasmic reticulum-plasma membrane contact site"/>
    <property type="evidence" value="ECO:0007669"/>
    <property type="project" value="TreeGrafter"/>
</dbReference>
<feature type="compositionally biased region" description="Basic and acidic residues" evidence="7">
    <location>
        <begin position="552"/>
        <end position="562"/>
    </location>
</feature>
<dbReference type="PROSITE" id="PS51778">
    <property type="entry name" value="VAST"/>
    <property type="match status" value="1"/>
</dbReference>
<feature type="compositionally biased region" description="Low complexity" evidence="7">
    <location>
        <begin position="54"/>
        <end position="63"/>
    </location>
</feature>
<feature type="region of interest" description="Disordered" evidence="7">
    <location>
        <begin position="549"/>
        <end position="644"/>
    </location>
</feature>
<dbReference type="SMART" id="SM00568">
    <property type="entry name" value="GRAM"/>
    <property type="match status" value="1"/>
</dbReference>
<dbReference type="Pfam" id="PF16016">
    <property type="entry name" value="VASt"/>
    <property type="match status" value="1"/>
</dbReference>
<comment type="subcellular location">
    <subcellularLocation>
        <location evidence="1">Membrane</location>
        <topology evidence="1">Single-pass membrane protein</topology>
    </subcellularLocation>
</comment>
<gene>
    <name evidence="10" type="ORF">BGZ99_009221</name>
</gene>
<feature type="compositionally biased region" description="Basic residues" evidence="7">
    <location>
        <begin position="887"/>
        <end position="900"/>
    </location>
</feature>
<dbReference type="InterPro" id="IPR031968">
    <property type="entry name" value="VASt"/>
</dbReference>
<protein>
    <recommendedName>
        <fullName evidence="9">VASt domain-containing protein</fullName>
    </recommendedName>
</protein>
<feature type="compositionally biased region" description="Low complexity" evidence="7">
    <location>
        <begin position="168"/>
        <end position="220"/>
    </location>
</feature>
<evidence type="ECO:0000256" key="3">
    <source>
        <dbReference type="ARBA" id="ARBA00022692"/>
    </source>
</evidence>
<dbReference type="PANTHER" id="PTHR23319:SF4">
    <property type="entry name" value="GRAM DOMAIN CONTAINING 1B, ISOFORM E"/>
    <property type="match status" value="1"/>
</dbReference>
<keyword evidence="5 8" id="KW-0472">Membrane</keyword>
<name>A0A9P6R9V8_9FUNG</name>
<comment type="caution">
    <text evidence="10">The sequence shown here is derived from an EMBL/GenBank/DDBJ whole genome shotgun (WGS) entry which is preliminary data.</text>
</comment>
<feature type="coiled-coil region" evidence="6">
    <location>
        <begin position="1093"/>
        <end position="1127"/>
    </location>
</feature>
<evidence type="ECO:0000256" key="7">
    <source>
        <dbReference type="SAM" id="MobiDB-lite"/>
    </source>
</evidence>
<dbReference type="GO" id="GO:0032934">
    <property type="term" value="F:sterol binding"/>
    <property type="evidence" value="ECO:0007669"/>
    <property type="project" value="TreeGrafter"/>
</dbReference>
<dbReference type="GO" id="GO:0032541">
    <property type="term" value="C:cortical endoplasmic reticulum"/>
    <property type="evidence" value="ECO:0007669"/>
    <property type="project" value="TreeGrafter"/>
</dbReference>
<feature type="region of interest" description="Disordered" evidence="7">
    <location>
        <begin position="486"/>
        <end position="508"/>
    </location>
</feature>
<feature type="transmembrane region" description="Helical" evidence="8">
    <location>
        <begin position="958"/>
        <end position="979"/>
    </location>
</feature>
<evidence type="ECO:0000256" key="2">
    <source>
        <dbReference type="ARBA" id="ARBA00006582"/>
    </source>
</evidence>
<dbReference type="InterPro" id="IPR004182">
    <property type="entry name" value="GRAM"/>
</dbReference>
<dbReference type="OrthoDB" id="2162691at2759"/>